<organism evidence="13 14">
    <name type="scientific">Paenibacillus oryzae</name>
    <dbReference type="NCBI Taxonomy" id="1844972"/>
    <lineage>
        <taxon>Bacteria</taxon>
        <taxon>Bacillati</taxon>
        <taxon>Bacillota</taxon>
        <taxon>Bacilli</taxon>
        <taxon>Bacillales</taxon>
        <taxon>Paenibacillaceae</taxon>
        <taxon>Paenibacillus</taxon>
    </lineage>
</organism>
<comment type="subcellular location">
    <subcellularLocation>
        <location evidence="10">Cell membrane</location>
        <topology evidence="10">Peripheral membrane protein</topology>
        <orientation evidence="10">Cytoplasmic side</orientation>
    </subcellularLocation>
</comment>
<reference evidence="13 14" key="1">
    <citation type="submission" date="2016-05" db="EMBL/GenBank/DDBJ databases">
        <title>Paenibacillus oryzae. sp. nov., isolated from the rice root.</title>
        <authorList>
            <person name="Zhang J."/>
            <person name="Zhang X."/>
        </authorList>
    </citation>
    <scope>NUCLEOTIDE SEQUENCE [LARGE SCALE GENOMIC DNA]</scope>
    <source>
        <strain evidence="13 14">1DrF-4</strain>
    </source>
</reference>
<dbReference type="Gene3D" id="3.40.50.2000">
    <property type="entry name" value="Glycogen Phosphorylase B"/>
    <property type="match status" value="2"/>
</dbReference>
<evidence type="ECO:0000256" key="5">
    <source>
        <dbReference type="ARBA" id="ARBA00022960"/>
    </source>
</evidence>
<evidence type="ECO:0000259" key="12">
    <source>
        <dbReference type="Pfam" id="PF04101"/>
    </source>
</evidence>
<keyword evidence="2 10" id="KW-0132">Cell division</keyword>
<dbReference type="GO" id="GO:0009252">
    <property type="term" value="P:peptidoglycan biosynthetic process"/>
    <property type="evidence" value="ECO:0007669"/>
    <property type="project" value="UniProtKB-UniRule"/>
</dbReference>
<dbReference type="EMBL" id="LYPA01000070">
    <property type="protein sequence ID" value="OBR63746.1"/>
    <property type="molecule type" value="Genomic_DNA"/>
</dbReference>
<dbReference type="STRING" id="1844972.A7K91_08230"/>
<dbReference type="UniPathway" id="UPA00219"/>
<comment type="pathway">
    <text evidence="10">Cell wall biogenesis; peptidoglycan biosynthesis.</text>
</comment>
<dbReference type="GO" id="GO:0050511">
    <property type="term" value="F:undecaprenyldiphospho-muramoylpentapeptide beta-N-acetylglucosaminyltransferase activity"/>
    <property type="evidence" value="ECO:0007669"/>
    <property type="project" value="UniProtKB-UniRule"/>
</dbReference>
<feature type="domain" description="Glycosyltransferase family 28 N-terminal" evidence="11">
    <location>
        <begin position="6"/>
        <end position="144"/>
    </location>
</feature>
<dbReference type="Pfam" id="PF04101">
    <property type="entry name" value="Glyco_tran_28_C"/>
    <property type="match status" value="1"/>
</dbReference>
<dbReference type="OrthoDB" id="9808936at2"/>
<protein>
    <recommendedName>
        <fullName evidence="10">UDP-N-acetylglucosamine--N-acetylmuramyl-(pentapeptide) pyrophosphoryl-undecaprenol N-acetylglucosamine transferase</fullName>
        <ecNumber evidence="10">2.4.1.227</ecNumber>
    </recommendedName>
    <alternativeName>
        <fullName evidence="10">Undecaprenyl-PP-MurNAc-pentapeptide-UDPGlcNAc GlcNAc transferase</fullName>
    </alternativeName>
</protein>
<evidence type="ECO:0000256" key="2">
    <source>
        <dbReference type="ARBA" id="ARBA00022618"/>
    </source>
</evidence>
<dbReference type="InterPro" id="IPR006009">
    <property type="entry name" value="GlcNAc_MurG"/>
</dbReference>
<evidence type="ECO:0000256" key="9">
    <source>
        <dbReference type="ARBA" id="ARBA00023316"/>
    </source>
</evidence>
<evidence type="ECO:0000259" key="11">
    <source>
        <dbReference type="Pfam" id="PF03033"/>
    </source>
</evidence>
<feature type="binding site" evidence="10">
    <location>
        <position position="167"/>
    </location>
    <ligand>
        <name>UDP-N-acetyl-alpha-D-glucosamine</name>
        <dbReference type="ChEBI" id="CHEBI:57705"/>
    </ligand>
</feature>
<comment type="function">
    <text evidence="10">Cell wall formation. Catalyzes the transfer of a GlcNAc subunit on undecaprenyl-pyrophosphoryl-MurNAc-pentapeptide (lipid intermediate I) to form undecaprenyl-pyrophosphoryl-MurNAc-(pentapeptide)GlcNAc (lipid intermediate II).</text>
</comment>
<evidence type="ECO:0000313" key="13">
    <source>
        <dbReference type="EMBL" id="OBR63746.1"/>
    </source>
</evidence>
<feature type="binding site" evidence="10">
    <location>
        <position position="197"/>
    </location>
    <ligand>
        <name>UDP-N-acetyl-alpha-D-glucosamine</name>
        <dbReference type="ChEBI" id="CHEBI:57705"/>
    </ligand>
</feature>
<evidence type="ECO:0000256" key="7">
    <source>
        <dbReference type="ARBA" id="ARBA00023136"/>
    </source>
</evidence>
<dbReference type="PANTHER" id="PTHR21015">
    <property type="entry name" value="UDP-N-ACETYLGLUCOSAMINE--N-ACETYLMURAMYL-(PENTAPEPTIDE) PYROPHOSPHORYL-UNDECAPRENOL N-ACETYLGLUCOSAMINE TRANSFERASE 1"/>
    <property type="match status" value="1"/>
</dbReference>
<keyword evidence="7 10" id="KW-0472">Membrane</keyword>
<gene>
    <name evidence="10" type="primary">murG</name>
    <name evidence="13" type="ORF">A7K91_08230</name>
</gene>
<dbReference type="GO" id="GO:0005975">
    <property type="term" value="P:carbohydrate metabolic process"/>
    <property type="evidence" value="ECO:0007669"/>
    <property type="project" value="InterPro"/>
</dbReference>
<keyword evidence="3 10" id="KW-0328">Glycosyltransferase</keyword>
<keyword evidence="9 10" id="KW-0961">Cell wall biogenesis/degradation</keyword>
<keyword evidence="8 10" id="KW-0131">Cell cycle</keyword>
<proteinExistence type="inferred from homology"/>
<dbReference type="PANTHER" id="PTHR21015:SF27">
    <property type="entry name" value="UDP-N-ACETYLGLUCOSAMINE--N-ACETYLMURAMYL-(PENTAPEPTIDE) PYROPHOSPHORYL-UNDECAPRENOL N-ACETYLGLUCOSAMINE TRANSFERASE"/>
    <property type="match status" value="1"/>
</dbReference>
<evidence type="ECO:0000256" key="3">
    <source>
        <dbReference type="ARBA" id="ARBA00022676"/>
    </source>
</evidence>
<dbReference type="GO" id="GO:0071555">
    <property type="term" value="P:cell wall organization"/>
    <property type="evidence" value="ECO:0007669"/>
    <property type="project" value="UniProtKB-KW"/>
</dbReference>
<comment type="catalytic activity">
    <reaction evidence="10">
        <text>di-trans,octa-cis-undecaprenyl diphospho-N-acetyl-alpha-D-muramoyl-L-alanyl-D-glutamyl-meso-2,6-diaminopimeloyl-D-alanyl-D-alanine + UDP-N-acetyl-alpha-D-glucosamine = di-trans,octa-cis-undecaprenyl diphospho-[N-acetyl-alpha-D-glucosaminyl-(1-&gt;4)]-N-acetyl-alpha-D-muramoyl-L-alanyl-D-glutamyl-meso-2,6-diaminopimeloyl-D-alanyl-D-alanine + UDP + H(+)</text>
        <dbReference type="Rhea" id="RHEA:31227"/>
        <dbReference type="ChEBI" id="CHEBI:15378"/>
        <dbReference type="ChEBI" id="CHEBI:57705"/>
        <dbReference type="ChEBI" id="CHEBI:58223"/>
        <dbReference type="ChEBI" id="CHEBI:61387"/>
        <dbReference type="ChEBI" id="CHEBI:61388"/>
        <dbReference type="EC" id="2.4.1.227"/>
    </reaction>
</comment>
<dbReference type="AlphaFoldDB" id="A0A1A5YDN5"/>
<keyword evidence="14" id="KW-1185">Reference proteome</keyword>
<dbReference type="GO" id="GO:0051301">
    <property type="term" value="P:cell division"/>
    <property type="evidence" value="ECO:0007669"/>
    <property type="project" value="UniProtKB-KW"/>
</dbReference>
<dbReference type="NCBIfam" id="NF009102">
    <property type="entry name" value="PRK12446.1"/>
    <property type="match status" value="1"/>
</dbReference>
<keyword evidence="5 10" id="KW-0133">Cell shape</keyword>
<sequence length="360" mass="39626">MALNKIVLTGGGSAGHVTVNLALIPLLQGEGWSVDYIGSENGIERELVSEVNDVTYWPIATGKLRRYLDWQNVKDPFKVIKGLWQACRIISKQKPNVVFSKGGFVSVPVVLAAWMNRVPVLIHESDLTPGLANKIAIPFATGVCTTFPETGETLPSGKSRHIGAIVRKELFAGNPKRGRDLCGFRSGKPVLMVMGGSLGARRINEAVREALPELLQQFQIVHLCGKNGLDESISLPGYKQFPFVGEELPDLLAMTDVAVSRAGSNSIFEFHAVRVPMLLIPLPKGQSRGDQLLNAESFRKAGYCEVLQEEELGAGELVKRVSELYSKRDSYKANMERHAGSDSLTELYKWLLEIKKRSLK</sequence>
<dbReference type="RefSeq" id="WP_068685879.1">
    <property type="nucleotide sequence ID" value="NZ_LYPA01000070.1"/>
</dbReference>
<dbReference type="CDD" id="cd03785">
    <property type="entry name" value="GT28_MurG"/>
    <property type="match status" value="1"/>
</dbReference>
<evidence type="ECO:0000256" key="6">
    <source>
        <dbReference type="ARBA" id="ARBA00022984"/>
    </source>
</evidence>
<accession>A0A1A5YDN5</accession>
<dbReference type="Proteomes" id="UP000092024">
    <property type="component" value="Unassembled WGS sequence"/>
</dbReference>
<feature type="binding site" evidence="10">
    <location>
        <begin position="13"/>
        <end position="15"/>
    </location>
    <ligand>
        <name>UDP-N-acetyl-alpha-D-glucosamine</name>
        <dbReference type="ChEBI" id="CHEBI:57705"/>
    </ligand>
</feature>
<evidence type="ECO:0000256" key="8">
    <source>
        <dbReference type="ARBA" id="ARBA00023306"/>
    </source>
</evidence>
<comment type="caution">
    <text evidence="13">The sequence shown here is derived from an EMBL/GenBank/DDBJ whole genome shotgun (WGS) entry which is preliminary data.</text>
</comment>
<evidence type="ECO:0000313" key="14">
    <source>
        <dbReference type="Proteomes" id="UP000092024"/>
    </source>
</evidence>
<dbReference type="InterPro" id="IPR007235">
    <property type="entry name" value="Glyco_trans_28_C"/>
</dbReference>
<dbReference type="GO" id="GO:0051991">
    <property type="term" value="F:UDP-N-acetyl-D-glucosamine:N-acetylmuramoyl-L-alanyl-D-glutamyl-meso-2,6-diaminopimelyl-D-alanyl-D-alanine-diphosphoundecaprenol 4-beta-N-acetylglucosaminlytransferase activity"/>
    <property type="evidence" value="ECO:0007669"/>
    <property type="project" value="RHEA"/>
</dbReference>
<dbReference type="Pfam" id="PF03033">
    <property type="entry name" value="Glyco_transf_28"/>
    <property type="match status" value="1"/>
</dbReference>
<keyword evidence="4 10" id="KW-0808">Transferase</keyword>
<feature type="domain" description="Glycosyl transferase family 28 C-terminal" evidence="12">
    <location>
        <begin position="190"/>
        <end position="338"/>
    </location>
</feature>
<dbReference type="InterPro" id="IPR004276">
    <property type="entry name" value="GlycoTrans_28_N"/>
</dbReference>
<dbReference type="GO" id="GO:0008360">
    <property type="term" value="P:regulation of cell shape"/>
    <property type="evidence" value="ECO:0007669"/>
    <property type="project" value="UniProtKB-KW"/>
</dbReference>
<feature type="binding site" evidence="10">
    <location>
        <position position="291"/>
    </location>
    <ligand>
        <name>UDP-N-acetyl-alpha-D-glucosamine</name>
        <dbReference type="ChEBI" id="CHEBI:57705"/>
    </ligand>
</feature>
<name>A0A1A5YDN5_9BACL</name>
<keyword evidence="6 10" id="KW-0573">Peptidoglycan synthesis</keyword>
<evidence type="ECO:0000256" key="1">
    <source>
        <dbReference type="ARBA" id="ARBA00022475"/>
    </source>
</evidence>
<comment type="caution">
    <text evidence="10">Lacks conserved residue(s) required for the propagation of feature annotation.</text>
</comment>
<dbReference type="HAMAP" id="MF_00033">
    <property type="entry name" value="MurG"/>
    <property type="match status" value="1"/>
</dbReference>
<evidence type="ECO:0000256" key="4">
    <source>
        <dbReference type="ARBA" id="ARBA00022679"/>
    </source>
</evidence>
<keyword evidence="1 10" id="KW-1003">Cell membrane</keyword>
<dbReference type="GO" id="GO:0005886">
    <property type="term" value="C:plasma membrane"/>
    <property type="evidence" value="ECO:0007669"/>
    <property type="project" value="UniProtKB-SubCell"/>
</dbReference>
<dbReference type="SUPFAM" id="SSF53756">
    <property type="entry name" value="UDP-Glycosyltransferase/glycogen phosphorylase"/>
    <property type="match status" value="1"/>
</dbReference>
<evidence type="ECO:0000256" key="10">
    <source>
        <dbReference type="HAMAP-Rule" id="MF_00033"/>
    </source>
</evidence>
<comment type="similarity">
    <text evidence="10">Belongs to the glycosyltransferase 28 family. MurG subfamily.</text>
</comment>
<dbReference type="EC" id="2.4.1.227" evidence="10"/>